<dbReference type="EC" id="1.14.11.-" evidence="8"/>
<dbReference type="InterPro" id="IPR006620">
    <property type="entry name" value="Pro_4_hyd_alph"/>
</dbReference>
<evidence type="ECO:0000256" key="4">
    <source>
        <dbReference type="ARBA" id="ARBA00022964"/>
    </source>
</evidence>
<dbReference type="Pfam" id="PF13640">
    <property type="entry name" value="2OG-FeII_Oxy_3"/>
    <property type="match status" value="1"/>
</dbReference>
<name>A0AAE4FUD4_9CYAN</name>
<dbReference type="InterPro" id="IPR044862">
    <property type="entry name" value="Pro_4_hyd_alph_FE2OG_OXY"/>
</dbReference>
<organism evidence="8 9">
    <name type="scientific">Pseudocalidococcus azoricus BACA0444</name>
    <dbReference type="NCBI Taxonomy" id="2918990"/>
    <lineage>
        <taxon>Bacteria</taxon>
        <taxon>Bacillati</taxon>
        <taxon>Cyanobacteriota</taxon>
        <taxon>Cyanophyceae</taxon>
        <taxon>Acaryochloridales</taxon>
        <taxon>Thermosynechococcaceae</taxon>
        <taxon>Pseudocalidococcus</taxon>
        <taxon>Pseudocalidococcus azoricus</taxon>
    </lineage>
</organism>
<keyword evidence="9" id="KW-1185">Reference proteome</keyword>
<dbReference type="Gene3D" id="2.60.120.620">
    <property type="entry name" value="q2cbj1_9rhob like domain"/>
    <property type="match status" value="1"/>
</dbReference>
<keyword evidence="3" id="KW-0847">Vitamin C</keyword>
<reference evidence="9" key="1">
    <citation type="submission" date="2023-07" db="EMBL/GenBank/DDBJ databases">
        <authorList>
            <person name="Luz R."/>
            <person name="Cordeiro R."/>
            <person name="Fonseca A."/>
            <person name="Goncalves V."/>
        </authorList>
    </citation>
    <scope>NUCLEOTIDE SEQUENCE [LARGE SCALE GENOMIC DNA]</scope>
    <source>
        <strain evidence="9">BACA0444</strain>
    </source>
</reference>
<comment type="caution">
    <text evidence="8">The sequence shown here is derived from an EMBL/GenBank/DDBJ whole genome shotgun (WGS) entry which is preliminary data.</text>
</comment>
<keyword evidence="2" id="KW-0479">Metal-binding</keyword>
<feature type="domain" description="Fe2OG dioxygenase" evidence="7">
    <location>
        <begin position="94"/>
        <end position="195"/>
    </location>
</feature>
<evidence type="ECO:0000313" key="9">
    <source>
        <dbReference type="Proteomes" id="UP001268256"/>
    </source>
</evidence>
<keyword evidence="4" id="KW-0223">Dioxygenase</keyword>
<evidence type="ECO:0000256" key="1">
    <source>
        <dbReference type="ARBA" id="ARBA00001961"/>
    </source>
</evidence>
<evidence type="ECO:0000256" key="5">
    <source>
        <dbReference type="ARBA" id="ARBA00023002"/>
    </source>
</evidence>
<dbReference type="AlphaFoldDB" id="A0AAE4FUD4"/>
<dbReference type="InterPro" id="IPR045054">
    <property type="entry name" value="P4HA-like"/>
</dbReference>
<dbReference type="PANTHER" id="PTHR10869">
    <property type="entry name" value="PROLYL 4-HYDROXYLASE ALPHA SUBUNIT"/>
    <property type="match status" value="1"/>
</dbReference>
<proteinExistence type="predicted"/>
<dbReference type="PROSITE" id="PS51471">
    <property type="entry name" value="FE2OG_OXY"/>
    <property type="match status" value="1"/>
</dbReference>
<dbReference type="GO" id="GO:0051213">
    <property type="term" value="F:dioxygenase activity"/>
    <property type="evidence" value="ECO:0007669"/>
    <property type="project" value="UniProtKB-KW"/>
</dbReference>
<dbReference type="GO" id="GO:0031418">
    <property type="term" value="F:L-ascorbic acid binding"/>
    <property type="evidence" value="ECO:0007669"/>
    <property type="project" value="UniProtKB-KW"/>
</dbReference>
<dbReference type="GO" id="GO:0005506">
    <property type="term" value="F:iron ion binding"/>
    <property type="evidence" value="ECO:0007669"/>
    <property type="project" value="InterPro"/>
</dbReference>
<gene>
    <name evidence="8" type="ORF">RIF25_10020</name>
</gene>
<evidence type="ECO:0000256" key="2">
    <source>
        <dbReference type="ARBA" id="ARBA00022723"/>
    </source>
</evidence>
<keyword evidence="5 8" id="KW-0560">Oxidoreductase</keyword>
<comment type="cofactor">
    <cofactor evidence="1">
        <name>L-ascorbate</name>
        <dbReference type="ChEBI" id="CHEBI:38290"/>
    </cofactor>
</comment>
<dbReference type="PANTHER" id="PTHR10869:SF246">
    <property type="entry name" value="TRANSMEMBRANE PROLYL 4-HYDROXYLASE"/>
    <property type="match status" value="1"/>
</dbReference>
<evidence type="ECO:0000313" key="8">
    <source>
        <dbReference type="EMBL" id="MDS3861141.1"/>
    </source>
</evidence>
<evidence type="ECO:0000256" key="3">
    <source>
        <dbReference type="ARBA" id="ARBA00022896"/>
    </source>
</evidence>
<dbReference type="InterPro" id="IPR005123">
    <property type="entry name" value="Oxoglu/Fe-dep_dioxygenase_dom"/>
</dbReference>
<sequence length="195" mass="22025">MTSPRLLDLGQDILLVEKLLDATLCQHIIQVAECIQFDPSKILMGVVDREVRSGGLLPLDGDDPLQKSTQDLLYEKIKIIQGLIYGRYGIDFPNVERFSILRYQAGEGYRRHVDNLLLASRMMEVAEGIPTRDISIVGYLNQDFSGGETFFDRQDVKVIPQTGSVLVFPSSFTHPHQALPVQSGVKYAFTTWLYY</sequence>
<dbReference type="Proteomes" id="UP001268256">
    <property type="component" value="Unassembled WGS sequence"/>
</dbReference>
<protein>
    <submittedName>
        <fullName evidence="8">2OG-Fe(II) oxygenase</fullName>
        <ecNumber evidence="8">1.14.11.-</ecNumber>
    </submittedName>
</protein>
<keyword evidence="6" id="KW-0408">Iron</keyword>
<dbReference type="SMART" id="SM00702">
    <property type="entry name" value="P4Hc"/>
    <property type="match status" value="1"/>
</dbReference>
<evidence type="ECO:0000256" key="6">
    <source>
        <dbReference type="ARBA" id="ARBA00023004"/>
    </source>
</evidence>
<dbReference type="GO" id="GO:0016705">
    <property type="term" value="F:oxidoreductase activity, acting on paired donors, with incorporation or reduction of molecular oxygen"/>
    <property type="evidence" value="ECO:0007669"/>
    <property type="project" value="InterPro"/>
</dbReference>
<dbReference type="EMBL" id="JAVMIP010000009">
    <property type="protein sequence ID" value="MDS3861141.1"/>
    <property type="molecule type" value="Genomic_DNA"/>
</dbReference>
<evidence type="ECO:0000259" key="7">
    <source>
        <dbReference type="PROSITE" id="PS51471"/>
    </source>
</evidence>
<accession>A0AAE4FUD4</accession>
<dbReference type="RefSeq" id="WP_322878391.1">
    <property type="nucleotide sequence ID" value="NZ_JAVMIP010000009.1"/>
</dbReference>